<feature type="transmembrane region" description="Helical" evidence="1">
    <location>
        <begin position="16"/>
        <end position="35"/>
    </location>
</feature>
<proteinExistence type="predicted"/>
<evidence type="ECO:0000313" key="2">
    <source>
        <dbReference type="EMBL" id="OZG58489.1"/>
    </source>
</evidence>
<name>A0A261FH72_9BIFI</name>
<reference evidence="2 3" key="1">
    <citation type="journal article" date="2017" name="BMC Genomics">
        <title>Comparative genomic and phylogenomic analyses of the Bifidobacteriaceae family.</title>
        <authorList>
            <person name="Lugli G.A."/>
            <person name="Milani C."/>
            <person name="Turroni F."/>
            <person name="Duranti S."/>
            <person name="Mancabelli L."/>
            <person name="Mangifesta M."/>
            <person name="Ferrario C."/>
            <person name="Modesto M."/>
            <person name="Mattarelli P."/>
            <person name="Jiri K."/>
            <person name="van Sinderen D."/>
            <person name="Ventura M."/>
        </authorList>
    </citation>
    <scope>NUCLEOTIDE SEQUENCE [LARGE SCALE GENOMIC DNA]</scope>
    <source>
        <strain evidence="2 3">DSM 100201</strain>
    </source>
</reference>
<gene>
    <name evidence="2" type="ORF">BTIS_0858</name>
</gene>
<evidence type="ECO:0000256" key="1">
    <source>
        <dbReference type="SAM" id="Phobius"/>
    </source>
</evidence>
<sequence length="452" mass="49632">MNRLFMKYHWVNQREWCLYGLAIVIISFAYVMSGWRYLSGGFARWSFLVTVSREGMLFGILILGMIGGYLGIAHSGRNVVVGRMAYQGYSRVFLPRMMVLVFVAVSGFIIGLLPLTIHVANRASWGSVDVLSLSSSCLVLCCVAVCSISLGALLSTRWAVVLVPTIMGFIVLLPVLVNQTVLVNTGLSSLQAAPVWMDDFPTLGWAVTAQTNLMRIALYLLLSCAVVRLSWRNLNGERILTDATAWLCAILSLAIVVGSLVNPAPLVRRDAARLVCKAVTQNAELCMHPADAIMEDMLSQAMKRTLTVVPESVRLQVVEGDSGSRIDGSDSRSDIRATYIMFTGEENVDESQNVIISSLAYRLSGQEECPVNEQSSDEDMARDEIVMALESSIAFRSGGSRIPVGVGEESGKPVYSEFQGRFDRLSDAEFVQWYADKSTMINTCTLSEKDLP</sequence>
<comment type="caution">
    <text evidence="2">The sequence shown here is derived from an EMBL/GenBank/DDBJ whole genome shotgun (WGS) entry which is preliminary data.</text>
</comment>
<evidence type="ECO:0000313" key="3">
    <source>
        <dbReference type="Proteomes" id="UP000216444"/>
    </source>
</evidence>
<feature type="transmembrane region" description="Helical" evidence="1">
    <location>
        <begin position="213"/>
        <end position="231"/>
    </location>
</feature>
<accession>A0A261FH72</accession>
<dbReference type="AlphaFoldDB" id="A0A261FH72"/>
<feature type="transmembrane region" description="Helical" evidence="1">
    <location>
        <begin position="93"/>
        <end position="113"/>
    </location>
</feature>
<feature type="transmembrane region" description="Helical" evidence="1">
    <location>
        <begin position="133"/>
        <end position="153"/>
    </location>
</feature>
<protein>
    <submittedName>
        <fullName evidence="2">Uncharacterized protein</fullName>
    </submittedName>
</protein>
<feature type="transmembrane region" description="Helical" evidence="1">
    <location>
        <begin position="158"/>
        <end position="177"/>
    </location>
</feature>
<keyword evidence="1" id="KW-0472">Membrane</keyword>
<keyword evidence="3" id="KW-1185">Reference proteome</keyword>
<organism evidence="2 3">
    <name type="scientific">Bifidobacterium tissieri</name>
    <dbReference type="NCBI Taxonomy" id="1630162"/>
    <lineage>
        <taxon>Bacteria</taxon>
        <taxon>Bacillati</taxon>
        <taxon>Actinomycetota</taxon>
        <taxon>Actinomycetes</taxon>
        <taxon>Bifidobacteriales</taxon>
        <taxon>Bifidobacteriaceae</taxon>
        <taxon>Bifidobacterium</taxon>
    </lineage>
</organism>
<dbReference type="EMBL" id="MWWV01000004">
    <property type="protein sequence ID" value="OZG58489.1"/>
    <property type="molecule type" value="Genomic_DNA"/>
</dbReference>
<feature type="transmembrane region" description="Helical" evidence="1">
    <location>
        <begin position="55"/>
        <end position="72"/>
    </location>
</feature>
<keyword evidence="1" id="KW-1133">Transmembrane helix</keyword>
<dbReference type="RefSeq" id="WP_143248866.1">
    <property type="nucleotide sequence ID" value="NZ_MWWV01000004.1"/>
</dbReference>
<keyword evidence="1" id="KW-0812">Transmembrane</keyword>
<feature type="transmembrane region" description="Helical" evidence="1">
    <location>
        <begin position="243"/>
        <end position="261"/>
    </location>
</feature>
<dbReference type="Proteomes" id="UP000216444">
    <property type="component" value="Unassembled WGS sequence"/>
</dbReference>